<dbReference type="Proteomes" id="UP000233556">
    <property type="component" value="Unassembled WGS sequence"/>
</dbReference>
<dbReference type="AlphaFoldDB" id="A0A2I0TXL7"/>
<organism evidence="1 2">
    <name type="scientific">Limosa lapponica baueri</name>
    <dbReference type="NCBI Taxonomy" id="1758121"/>
    <lineage>
        <taxon>Eukaryota</taxon>
        <taxon>Metazoa</taxon>
        <taxon>Chordata</taxon>
        <taxon>Craniata</taxon>
        <taxon>Vertebrata</taxon>
        <taxon>Euteleostomi</taxon>
        <taxon>Archelosauria</taxon>
        <taxon>Archosauria</taxon>
        <taxon>Dinosauria</taxon>
        <taxon>Saurischia</taxon>
        <taxon>Theropoda</taxon>
        <taxon>Coelurosauria</taxon>
        <taxon>Aves</taxon>
        <taxon>Neognathae</taxon>
        <taxon>Neoaves</taxon>
        <taxon>Charadriiformes</taxon>
        <taxon>Scolopacidae</taxon>
        <taxon>Limosa</taxon>
    </lineage>
</organism>
<dbReference type="EMBL" id="KZ506723">
    <property type="protein sequence ID" value="PKU38529.1"/>
    <property type="molecule type" value="Genomic_DNA"/>
</dbReference>
<gene>
    <name evidence="1" type="ORF">llap_11167</name>
</gene>
<accession>A0A2I0TXL7</accession>
<protein>
    <submittedName>
        <fullName evidence="1">Uncharacterized protein</fullName>
    </submittedName>
</protein>
<name>A0A2I0TXL7_LIMLA</name>
<sequence>MEVETRTHGEWIESSPAEKDLGMSVDEKLNMSRQCVLAAQKASHILCCIKSSVASRLREVILPLYSAVVKPHLEYCVQLWSPQHKKDMGAVVVGPEEGHEDDQRAGALLL</sequence>
<evidence type="ECO:0000313" key="1">
    <source>
        <dbReference type="EMBL" id="PKU38529.1"/>
    </source>
</evidence>
<reference evidence="2" key="1">
    <citation type="submission" date="2017-11" db="EMBL/GenBank/DDBJ databases">
        <authorList>
            <person name="Lima N.C."/>
            <person name="Parody-Merino A.M."/>
            <person name="Battley P.F."/>
            <person name="Fidler A.E."/>
            <person name="Prosdocimi F."/>
        </authorList>
    </citation>
    <scope>NUCLEOTIDE SEQUENCE [LARGE SCALE GENOMIC DNA]</scope>
</reference>
<evidence type="ECO:0000313" key="2">
    <source>
        <dbReference type="Proteomes" id="UP000233556"/>
    </source>
</evidence>
<proteinExistence type="predicted"/>
<reference evidence="2" key="2">
    <citation type="submission" date="2017-12" db="EMBL/GenBank/DDBJ databases">
        <title>Genome sequence of the Bar-tailed Godwit (Limosa lapponica baueri).</title>
        <authorList>
            <person name="Lima N.C.B."/>
            <person name="Parody-Merino A.M."/>
            <person name="Battley P.F."/>
            <person name="Fidler A.E."/>
            <person name="Prosdocimi F."/>
        </authorList>
    </citation>
    <scope>NUCLEOTIDE SEQUENCE [LARGE SCALE GENOMIC DNA]</scope>
</reference>
<dbReference type="OrthoDB" id="410381at2759"/>
<keyword evidence="2" id="KW-1185">Reference proteome</keyword>
<dbReference type="PANTHER" id="PTHR33332">
    <property type="entry name" value="REVERSE TRANSCRIPTASE DOMAIN-CONTAINING PROTEIN"/>
    <property type="match status" value="1"/>
</dbReference>